<evidence type="ECO:0000256" key="4">
    <source>
        <dbReference type="SAM" id="MobiDB-lite"/>
    </source>
</evidence>
<dbReference type="SUPFAM" id="SSF54928">
    <property type="entry name" value="RNA-binding domain, RBD"/>
    <property type="match status" value="3"/>
</dbReference>
<feature type="compositionally biased region" description="Polar residues" evidence="4">
    <location>
        <begin position="120"/>
        <end position="130"/>
    </location>
</feature>
<feature type="domain" description="RRM" evidence="5">
    <location>
        <begin position="222"/>
        <end position="298"/>
    </location>
</feature>
<feature type="region of interest" description="Disordered" evidence="4">
    <location>
        <begin position="343"/>
        <end position="376"/>
    </location>
</feature>
<dbReference type="PANTHER" id="PTHR48032:SF6">
    <property type="entry name" value="RNA-BINDING (RRM_RBD_RNP MOTIFS) FAMILY PROTEIN"/>
    <property type="match status" value="1"/>
</dbReference>
<dbReference type="InterPro" id="IPR012677">
    <property type="entry name" value="Nucleotide-bd_a/b_plait_sf"/>
</dbReference>
<organism evidence="6 7">
    <name type="scientific">Apatococcus fuscideae</name>
    <dbReference type="NCBI Taxonomy" id="2026836"/>
    <lineage>
        <taxon>Eukaryota</taxon>
        <taxon>Viridiplantae</taxon>
        <taxon>Chlorophyta</taxon>
        <taxon>core chlorophytes</taxon>
        <taxon>Trebouxiophyceae</taxon>
        <taxon>Chlorellales</taxon>
        <taxon>Chlorellaceae</taxon>
        <taxon>Apatococcus</taxon>
    </lineage>
</organism>
<dbReference type="SMART" id="SM00360">
    <property type="entry name" value="RRM"/>
    <property type="match status" value="3"/>
</dbReference>
<dbReference type="Pfam" id="PF00076">
    <property type="entry name" value="RRM_1"/>
    <property type="match status" value="3"/>
</dbReference>
<dbReference type="PANTHER" id="PTHR48032">
    <property type="entry name" value="RNA-BINDING PROTEIN MUSASHI HOMOLOG RBP6"/>
    <property type="match status" value="1"/>
</dbReference>
<evidence type="ECO:0000256" key="3">
    <source>
        <dbReference type="PROSITE-ProRule" id="PRU00176"/>
    </source>
</evidence>
<keyword evidence="7" id="KW-1185">Reference proteome</keyword>
<keyword evidence="2 3" id="KW-0694">RNA-binding</keyword>
<dbReference type="EMBL" id="JALJOV010000063">
    <property type="protein sequence ID" value="KAK9867804.1"/>
    <property type="molecule type" value="Genomic_DNA"/>
</dbReference>
<feature type="domain" description="RRM" evidence="5">
    <location>
        <begin position="136"/>
        <end position="212"/>
    </location>
</feature>
<dbReference type="PROSITE" id="PS50102">
    <property type="entry name" value="RRM"/>
    <property type="match status" value="3"/>
</dbReference>
<dbReference type="GO" id="GO:0003729">
    <property type="term" value="F:mRNA binding"/>
    <property type="evidence" value="ECO:0007669"/>
    <property type="project" value="TreeGrafter"/>
</dbReference>
<feature type="region of interest" description="Disordered" evidence="4">
    <location>
        <begin position="105"/>
        <end position="132"/>
    </location>
</feature>
<dbReference type="GO" id="GO:0006417">
    <property type="term" value="P:regulation of translation"/>
    <property type="evidence" value="ECO:0007669"/>
    <property type="project" value="TreeGrafter"/>
</dbReference>
<dbReference type="InterPro" id="IPR000504">
    <property type="entry name" value="RRM_dom"/>
</dbReference>
<evidence type="ECO:0000256" key="1">
    <source>
        <dbReference type="ARBA" id="ARBA00022737"/>
    </source>
</evidence>
<dbReference type="InterPro" id="IPR035979">
    <property type="entry name" value="RBD_domain_sf"/>
</dbReference>
<feature type="region of interest" description="Disordered" evidence="4">
    <location>
        <begin position="652"/>
        <end position="674"/>
    </location>
</feature>
<evidence type="ECO:0000256" key="2">
    <source>
        <dbReference type="ARBA" id="ARBA00022884"/>
    </source>
</evidence>
<dbReference type="Proteomes" id="UP001485043">
    <property type="component" value="Unassembled WGS sequence"/>
</dbReference>
<feature type="compositionally biased region" description="Low complexity" evidence="4">
    <location>
        <begin position="343"/>
        <end position="353"/>
    </location>
</feature>
<feature type="domain" description="RRM" evidence="5">
    <location>
        <begin position="539"/>
        <end position="617"/>
    </location>
</feature>
<name>A0AAW1TFV1_9CHLO</name>
<proteinExistence type="predicted"/>
<gene>
    <name evidence="6" type="ORF">WJX84_005569</name>
</gene>
<keyword evidence="1" id="KW-0677">Repeat</keyword>
<comment type="caution">
    <text evidence="6">The sequence shown here is derived from an EMBL/GenBank/DDBJ whole genome shotgun (WGS) entry which is preliminary data.</text>
</comment>
<feature type="compositionally biased region" description="Low complexity" evidence="4">
    <location>
        <begin position="106"/>
        <end position="119"/>
    </location>
</feature>
<protein>
    <recommendedName>
        <fullName evidence="5">RRM domain-containing protein</fullName>
    </recommendedName>
</protein>
<evidence type="ECO:0000259" key="5">
    <source>
        <dbReference type="PROSITE" id="PS50102"/>
    </source>
</evidence>
<evidence type="ECO:0000313" key="7">
    <source>
        <dbReference type="Proteomes" id="UP001485043"/>
    </source>
</evidence>
<dbReference type="Gene3D" id="3.30.70.330">
    <property type="match status" value="3"/>
</dbReference>
<accession>A0AAW1TFV1</accession>
<reference evidence="6 7" key="1">
    <citation type="journal article" date="2024" name="Nat. Commun.">
        <title>Phylogenomics reveals the evolutionary origins of lichenization in chlorophyte algae.</title>
        <authorList>
            <person name="Puginier C."/>
            <person name="Libourel C."/>
            <person name="Otte J."/>
            <person name="Skaloud P."/>
            <person name="Haon M."/>
            <person name="Grisel S."/>
            <person name="Petersen M."/>
            <person name="Berrin J.G."/>
            <person name="Delaux P.M."/>
            <person name="Dal Grande F."/>
            <person name="Keller J."/>
        </authorList>
    </citation>
    <scope>NUCLEOTIDE SEQUENCE [LARGE SCALE GENOMIC DNA]</scope>
    <source>
        <strain evidence="6 7">SAG 2523</strain>
    </source>
</reference>
<dbReference type="AlphaFoldDB" id="A0AAW1TFV1"/>
<sequence>MRTPGYHVLYRLTATCKSDTARYFRPTKPQLTPVRKQYHPSRLYTHKASTLPLRRQHVITCQVQLPPCSIKVYLSSRFRGWDEGTGVGKLEGEEEMLVDTRPAEVASGASYDSSGASGDPNPQTSPSSHSGGMEQRKLVILGLPWSTVESTLLDYFGAFGQLDEAMIMRDRDTGKSRGFGFVTYAHREDALRVARQEHHVDGRRCEAKFALPRGGSNPNRQTRVFVARIPNTVSDGEFRAYFERFGAVADAYMPKDKDKTSTRGIGFVTFSSPESVERVTAVAHTLHGQELAIDKATPKDRGNAYLAAAAARNVPLAFLGGPYGASPASLAAMGAYGSSAGSLGASSSAGTSSPQISRGPPGSPYNGMQGVNANGSNGLLSPQQLASLQQQIGLASQAGELSLGSHGDNTAATGSIQALQGLPGYRGSTNGIGIALGSQLLARAQAAQAAMGGQQAGPGSHLLLGAGLDPASQVMLQRLQQQAAQRGTPSSSPMQDISLLGLSGGDMGLMQAQMGSGGSGSGSGRGMTAEGPAEARAGPRIFIGKLNKDTSENDVRDYFTRFGYVMDVYMPRDKSNRSEHRGFGFVTFETEAAVHRVATHGTHQIRGSAIAIDSAVPRKEDAITGLSRDEPAPAGLLEAGMESYNEHGEGIDFSNPDISRPARHHGLRQGYKPY</sequence>
<evidence type="ECO:0000313" key="6">
    <source>
        <dbReference type="EMBL" id="KAK9867804.1"/>
    </source>
</evidence>